<feature type="transmembrane region" description="Helical" evidence="1">
    <location>
        <begin position="175"/>
        <end position="198"/>
    </location>
</feature>
<reference evidence="2 3" key="1">
    <citation type="journal article" date="2020" name="Int. J. Syst. Evol. Microbiol.">
        <title>Reclassification of Streptomyces castelarensis and Streptomyces sporoclivatus as later heterotypic synonyms of Streptomyces antimycoticus.</title>
        <authorList>
            <person name="Komaki H."/>
            <person name="Tamura T."/>
        </authorList>
    </citation>
    <scope>NUCLEOTIDE SEQUENCE [LARGE SCALE GENOMIC DNA]</scope>
    <source>
        <strain evidence="2 3">NBRC 12839</strain>
    </source>
</reference>
<dbReference type="RefSeq" id="WP_162004011.1">
    <property type="nucleotide sequence ID" value="NZ_BJHV01000002.1"/>
</dbReference>
<evidence type="ECO:0000313" key="2">
    <source>
        <dbReference type="EMBL" id="GDY49064.1"/>
    </source>
</evidence>
<name>A0A4D4KLL0_9ACTN</name>
<keyword evidence="3" id="KW-1185">Reference proteome</keyword>
<comment type="caution">
    <text evidence="2">The sequence shown here is derived from an EMBL/GenBank/DDBJ whole genome shotgun (WGS) entry which is preliminary data.</text>
</comment>
<dbReference type="EMBL" id="BJHV01000002">
    <property type="protein sequence ID" value="GDY49064.1"/>
    <property type="molecule type" value="Genomic_DNA"/>
</dbReference>
<proteinExistence type="predicted"/>
<keyword evidence="1" id="KW-0812">Transmembrane</keyword>
<protein>
    <submittedName>
        <fullName evidence="2">Uncharacterized protein</fullName>
    </submittedName>
</protein>
<keyword evidence="1" id="KW-0472">Membrane</keyword>
<evidence type="ECO:0000256" key="1">
    <source>
        <dbReference type="SAM" id="Phobius"/>
    </source>
</evidence>
<dbReference type="AlphaFoldDB" id="A0A4D4KLL0"/>
<accession>A0A4D4KLL0</accession>
<keyword evidence="1" id="KW-1133">Transmembrane helix</keyword>
<sequence length="204" mass="21344">MALRHRRRPDAHQPALFLATPGSYFAGAEITGSELHQALSYLAEHDLIEAIDTDPATVAITPQGASCALAGGSVQEHINQPKPGDTVTFHIGENTGNIAANSRDFTMNATTNKDGIDPTAVVMLARALRQAAPILELPEDDVIEFTQLATRMEAEAASGSPDPSRLQRWGSSIMGILNSPVVSGALGSVLAAYTGIVLPGLPPA</sequence>
<evidence type="ECO:0000313" key="3">
    <source>
        <dbReference type="Proteomes" id="UP000299290"/>
    </source>
</evidence>
<dbReference type="Proteomes" id="UP000299290">
    <property type="component" value="Unassembled WGS sequence"/>
</dbReference>
<organism evidence="2 3">
    <name type="scientific">Streptomyces antimycoticus</name>
    <dbReference type="NCBI Taxonomy" id="68175"/>
    <lineage>
        <taxon>Bacteria</taxon>
        <taxon>Bacillati</taxon>
        <taxon>Actinomycetota</taxon>
        <taxon>Actinomycetes</taxon>
        <taxon>Kitasatosporales</taxon>
        <taxon>Streptomycetaceae</taxon>
        <taxon>Streptomyces</taxon>
        <taxon>Streptomyces violaceusniger group</taxon>
    </lineage>
</organism>
<gene>
    <name evidence="2" type="ORF">SANT12839_099460</name>
</gene>